<dbReference type="Pfam" id="PF12849">
    <property type="entry name" value="PBP_like_2"/>
    <property type="match status" value="1"/>
</dbReference>
<gene>
    <name evidence="4" type="ORF">KME07_22110</name>
</gene>
<reference evidence="4" key="1">
    <citation type="submission" date="2021-05" db="EMBL/GenBank/DDBJ databases">
        <authorList>
            <person name="Pietrasiak N."/>
            <person name="Ward R."/>
            <person name="Stajich J.E."/>
            <person name="Kurbessoian T."/>
        </authorList>
    </citation>
    <scope>NUCLEOTIDE SEQUENCE</scope>
    <source>
        <strain evidence="4">GSE-TBD4-15B</strain>
    </source>
</reference>
<dbReference type="EMBL" id="JAHHHV010000084">
    <property type="protein sequence ID" value="MBW4468130.1"/>
    <property type="molecule type" value="Genomic_DNA"/>
</dbReference>
<reference evidence="4" key="2">
    <citation type="journal article" date="2022" name="Microbiol. Resour. Announc.">
        <title>Metagenome Sequencing to Explore Phylogenomics of Terrestrial Cyanobacteria.</title>
        <authorList>
            <person name="Ward R.D."/>
            <person name="Stajich J.E."/>
            <person name="Johansen J.R."/>
            <person name="Huntemann M."/>
            <person name="Clum A."/>
            <person name="Foster B."/>
            <person name="Foster B."/>
            <person name="Roux S."/>
            <person name="Palaniappan K."/>
            <person name="Varghese N."/>
            <person name="Mukherjee S."/>
            <person name="Reddy T.B.K."/>
            <person name="Daum C."/>
            <person name="Copeland A."/>
            <person name="Chen I.A."/>
            <person name="Ivanova N.N."/>
            <person name="Kyrpides N.C."/>
            <person name="Shapiro N."/>
            <person name="Eloe-Fadrosh E.A."/>
            <person name="Pietrasiak N."/>
        </authorList>
    </citation>
    <scope>NUCLEOTIDE SEQUENCE</scope>
    <source>
        <strain evidence="4">GSE-TBD4-15B</strain>
    </source>
</reference>
<evidence type="ECO:0000256" key="2">
    <source>
        <dbReference type="SAM" id="MobiDB-lite"/>
    </source>
</evidence>
<dbReference type="InterPro" id="IPR024370">
    <property type="entry name" value="PBP_domain"/>
</dbReference>
<feature type="domain" description="PBP" evidence="3">
    <location>
        <begin position="49"/>
        <end position="275"/>
    </location>
</feature>
<accession>A0A951PF88</accession>
<evidence type="ECO:0000313" key="5">
    <source>
        <dbReference type="Proteomes" id="UP000707356"/>
    </source>
</evidence>
<evidence type="ECO:0000259" key="3">
    <source>
        <dbReference type="Pfam" id="PF12849"/>
    </source>
</evidence>
<dbReference type="InterPro" id="IPR032585">
    <property type="entry name" value="DUF4912"/>
</dbReference>
<protein>
    <submittedName>
        <fullName evidence="4">DUF4912 domain-containing protein</fullName>
    </submittedName>
</protein>
<feature type="region of interest" description="Disordered" evidence="2">
    <location>
        <begin position="294"/>
        <end position="317"/>
    </location>
</feature>
<dbReference type="Proteomes" id="UP000707356">
    <property type="component" value="Unassembled WGS sequence"/>
</dbReference>
<organism evidence="4 5">
    <name type="scientific">Pegethrix bostrychoides GSE-TBD4-15B</name>
    <dbReference type="NCBI Taxonomy" id="2839662"/>
    <lineage>
        <taxon>Bacteria</taxon>
        <taxon>Bacillati</taxon>
        <taxon>Cyanobacteriota</taxon>
        <taxon>Cyanophyceae</taxon>
        <taxon>Oculatellales</taxon>
        <taxon>Oculatellaceae</taxon>
        <taxon>Pegethrix</taxon>
    </lineage>
</organism>
<dbReference type="SUPFAM" id="SSF53850">
    <property type="entry name" value="Periplasmic binding protein-like II"/>
    <property type="match status" value="1"/>
</dbReference>
<keyword evidence="1" id="KW-0732">Signal</keyword>
<dbReference type="InterPro" id="IPR050811">
    <property type="entry name" value="Phosphate_ABC_transporter"/>
</dbReference>
<dbReference type="Pfam" id="PF16258">
    <property type="entry name" value="DUF4912"/>
    <property type="match status" value="2"/>
</dbReference>
<dbReference type="Gene3D" id="3.40.190.10">
    <property type="entry name" value="Periplasmic binding protein-like II"/>
    <property type="match status" value="2"/>
</dbReference>
<name>A0A951PF88_9CYAN</name>
<sequence>MPSKNYLLKLSAVALTLAATPKILSESFKPLSVQAQSSGETFTLPASLPSGSELKVDGSTSMEISNEELGNKFQQQYADAKIDFAENGTDKAIEALRAGTVSVVAAGRRLTAAEKESGLKEVPLSRAKIAIIIGPENPYAGDVTFDQFARIFRGEITDWSEIGGQPGPIRFISRPEFSDTRQAFRNYPAFQSAPFQTGATAVPVATDETADVINELGRDGISYSIADQVVGNSAVKIVPMHKTLPDDPRYPFSQPRAYIYRDADPAVQAFLGYATGAVAPVAAAAVAPSAATGASPAASPSAAAPIEASPSPDAVAQAPAAQVPAATVATEQGGGFPWWLLGLPLIGGLLWWLTKGREPLPTPVAAPAAAPAAAPVVPPPVRSIPAGRIILTPRDCRHAYAYWEVDEDRKAEVRRQGGRKLAMRLYDVTDVDMEHQVPHSVKQFDCHETEPDLQVPIAVDDRDYVAELGYVTEDGRWLKVARSEHVRVPACPVQPAATATAPVADLPSPETARPAVTALAGGAALAGAAAMGAAAVGAAVGAAANSARPHAAAPVTPHTAPKSRLILTPRESRHAYAYWEVPDAEKAALKAQGGQQLSLRLHDVTGLSPDQPRPAAIEQFNCAEGDQDHHLVLPDTNRDYLAEVGYLTADGSWLKLASSNSIRALDAPTPAADAGIAGAGIGAGIAGAGIAGAGIVGAGIAGAGLGATRSVVSEPRPAENDRQQTARDVKQITVHSRRNCFLLNADQMRHLQEQTAVTKPLQPGLYQIRIKDGSFGYGVTPEASEPLVMLWIAGGKIINKETNVPVNATWSTLNGYEDVITLEVIEPTVLHAFFFDTHVEDNDGEVTLIVTQQS</sequence>
<dbReference type="PANTHER" id="PTHR30570:SF1">
    <property type="entry name" value="PHOSPHATE-BINDING PROTEIN PSTS"/>
    <property type="match status" value="1"/>
</dbReference>
<evidence type="ECO:0000256" key="1">
    <source>
        <dbReference type="ARBA" id="ARBA00022729"/>
    </source>
</evidence>
<dbReference type="AlphaFoldDB" id="A0A951PF88"/>
<comment type="caution">
    <text evidence="4">The sequence shown here is derived from an EMBL/GenBank/DDBJ whole genome shotgun (WGS) entry which is preliminary data.</text>
</comment>
<dbReference type="PANTHER" id="PTHR30570">
    <property type="entry name" value="PERIPLASMIC PHOSPHATE BINDING COMPONENT OF PHOSPHATE ABC TRANSPORTER"/>
    <property type="match status" value="1"/>
</dbReference>
<proteinExistence type="predicted"/>
<evidence type="ECO:0000313" key="4">
    <source>
        <dbReference type="EMBL" id="MBW4468130.1"/>
    </source>
</evidence>